<dbReference type="PANTHER" id="PTHR13504:SF38">
    <property type="entry name" value="FIDO DOMAIN-CONTAINING PROTEIN"/>
    <property type="match status" value="1"/>
</dbReference>
<proteinExistence type="predicted"/>
<dbReference type="Gene3D" id="1.10.3290.10">
    <property type="entry name" value="Fido-like domain"/>
    <property type="match status" value="1"/>
</dbReference>
<comment type="caution">
    <text evidence="2">The sequence shown here is derived from an EMBL/GenBank/DDBJ whole genome shotgun (WGS) entry which is preliminary data.</text>
</comment>
<dbReference type="Pfam" id="PF02661">
    <property type="entry name" value="Fic"/>
    <property type="match status" value="1"/>
</dbReference>
<dbReference type="PROSITE" id="PS51459">
    <property type="entry name" value="FIDO"/>
    <property type="match status" value="1"/>
</dbReference>
<reference evidence="2 3" key="1">
    <citation type="submission" date="2024-01" db="EMBL/GenBank/DDBJ databases">
        <title>Unpublished Manusciprt.</title>
        <authorList>
            <person name="Duman M."/>
            <person name="Valdes E.G."/>
            <person name="Ajmi N."/>
            <person name="Altun S."/>
            <person name="Saticioglu I.B."/>
        </authorList>
    </citation>
    <scope>NUCLEOTIDE SEQUENCE [LARGE SCALE GENOMIC DNA]</scope>
    <source>
        <strain evidence="2 3">148P</strain>
    </source>
</reference>
<protein>
    <submittedName>
        <fullName evidence="2">Fic family protein</fullName>
    </submittedName>
</protein>
<dbReference type="InterPro" id="IPR003812">
    <property type="entry name" value="Fido"/>
</dbReference>
<organism evidence="2 3">
    <name type="scientific">Pseudomonas ulcerans</name>
    <dbReference type="NCBI Taxonomy" id="3115852"/>
    <lineage>
        <taxon>Bacteria</taxon>
        <taxon>Pseudomonadati</taxon>
        <taxon>Pseudomonadota</taxon>
        <taxon>Gammaproteobacteria</taxon>
        <taxon>Pseudomonadales</taxon>
        <taxon>Pseudomonadaceae</taxon>
        <taxon>Pseudomonas</taxon>
    </lineage>
</organism>
<gene>
    <name evidence="2" type="ORF">V0R50_08460</name>
</gene>
<dbReference type="EMBL" id="JAZDQJ010000007">
    <property type="protein sequence ID" value="MEE1933252.1"/>
    <property type="molecule type" value="Genomic_DNA"/>
</dbReference>
<dbReference type="InterPro" id="IPR040198">
    <property type="entry name" value="Fido_containing"/>
</dbReference>
<feature type="domain" description="Fido" evidence="1">
    <location>
        <begin position="181"/>
        <end position="338"/>
    </location>
</feature>
<dbReference type="Proteomes" id="UP001335100">
    <property type="component" value="Unassembled WGS sequence"/>
</dbReference>
<keyword evidence="3" id="KW-1185">Reference proteome</keyword>
<sequence>MAHIKKPKDYAEIFAHHSGEMLALIPRFSAVDAKGRYLHWHDFRHRVPAGINAEAAWGAVKLSRKLILKSIGLDAENGQPFQYCLPDYAQKVIHDIEHINARLGLGVSNTSTSNESNLFLVESLMMEEAISSAQLEGAATTRKVAKEMLEKEREPVNDDERMIFNNFMLMKLAKHSQEMPLSIELIRRFHAEATRNIQEEHACPGEVRRANDIYLRGRDEEIAHQPPDADVLLERLENLCEFANQKHDGHDGRAFIHPAVKAIILHFMIGYEHPFNDGNGRTARCIFYWYLLKHGYWAFEYISISALLKQAPVQYGESYLFTETDDFDLTYFICYQLKIIERAMEDFLAYIEQKRKAFYYVMELLAESGFNKDLNFRQIHLLKKVLRSPGRLFIAKEVKNDFDVSEGTARADLEKLVKLKLLAKTKEGKTHCYVARGDAAAQIRKK</sequence>
<evidence type="ECO:0000313" key="3">
    <source>
        <dbReference type="Proteomes" id="UP001335100"/>
    </source>
</evidence>
<dbReference type="RefSeq" id="WP_330074141.1">
    <property type="nucleotide sequence ID" value="NZ_JAZDQJ010000007.1"/>
</dbReference>
<dbReference type="PANTHER" id="PTHR13504">
    <property type="entry name" value="FIDO DOMAIN-CONTAINING PROTEIN DDB_G0283145"/>
    <property type="match status" value="1"/>
</dbReference>
<name>A0ABU7HNX9_9PSED</name>
<evidence type="ECO:0000313" key="2">
    <source>
        <dbReference type="EMBL" id="MEE1933252.1"/>
    </source>
</evidence>
<dbReference type="SUPFAM" id="SSF140931">
    <property type="entry name" value="Fic-like"/>
    <property type="match status" value="1"/>
</dbReference>
<evidence type="ECO:0000259" key="1">
    <source>
        <dbReference type="PROSITE" id="PS51459"/>
    </source>
</evidence>
<accession>A0ABU7HNX9</accession>
<dbReference type="InterPro" id="IPR036597">
    <property type="entry name" value="Fido-like_dom_sf"/>
</dbReference>